<evidence type="ECO:0000313" key="2">
    <source>
        <dbReference type="Proteomes" id="UP000219020"/>
    </source>
</evidence>
<sequence>MVCKLMQTSEVNWRRLRGLKLLSDINKGVKFRNGIREINVNHQDTALEVVHQI</sequence>
<dbReference type="EMBL" id="NBYY01000016">
    <property type="protein sequence ID" value="PCS22576.1"/>
    <property type="molecule type" value="Genomic_DNA"/>
</dbReference>
<dbReference type="AlphaFoldDB" id="A0A2A5T346"/>
<organism evidence="1 2">
    <name type="scientific">Candidatus Enterovibrio escicola</name>
    <dbReference type="NCBI Taxonomy" id="1927127"/>
    <lineage>
        <taxon>Bacteria</taxon>
        <taxon>Pseudomonadati</taxon>
        <taxon>Pseudomonadota</taxon>
        <taxon>Gammaproteobacteria</taxon>
        <taxon>Vibrionales</taxon>
        <taxon>Vibrionaceae</taxon>
        <taxon>Enterovibrio</taxon>
    </lineage>
</organism>
<proteinExistence type="predicted"/>
<accession>A0A2A5T346</accession>
<name>A0A2A5T346_9GAMM</name>
<keyword evidence="2" id="KW-1185">Reference proteome</keyword>
<protein>
    <submittedName>
        <fullName evidence="1">Uncharacterized protein</fullName>
    </submittedName>
</protein>
<gene>
    <name evidence="1" type="ORF">BTN49_1799</name>
</gene>
<comment type="caution">
    <text evidence="1">The sequence shown here is derived from an EMBL/GenBank/DDBJ whole genome shotgun (WGS) entry which is preliminary data.</text>
</comment>
<evidence type="ECO:0000313" key="1">
    <source>
        <dbReference type="EMBL" id="PCS22576.1"/>
    </source>
</evidence>
<reference evidence="2" key="1">
    <citation type="submission" date="2017-04" db="EMBL/GenBank/DDBJ databases">
        <title>Genome evolution of the luminous symbionts of deep sea anglerfish.</title>
        <authorList>
            <person name="Hendry T.A."/>
        </authorList>
    </citation>
    <scope>NUCLEOTIDE SEQUENCE [LARGE SCALE GENOMIC DNA]</scope>
</reference>
<dbReference type="Proteomes" id="UP000219020">
    <property type="component" value="Unassembled WGS sequence"/>
</dbReference>